<dbReference type="GO" id="GO:0016740">
    <property type="term" value="F:transferase activity"/>
    <property type="evidence" value="ECO:0007669"/>
    <property type="project" value="UniProtKB-KW"/>
</dbReference>
<sequence length="348" mass="38322">MTDAQTLGVSYVMPVLNEADYLRDAVTSVLSQEYAGDKEIILALGPSSDATDVVAAELAREDSRVKLVYNPQGRTPIGLNLAIKVSQYPIVIRVDAHSELAPSYTARGIDTLFRVDAHDVGGLMDARGKNPLQRAVATAYHSPWGLGGAAYHSGAPEGPAESAYLGIFRREIFDEVGYYDESLHRAQDWELCLRIRQAGHTVWFDPELKTGYFPRDKYRALAEQSYASGVWRGELSRRYPDGKSFRHDLPPLMVVGTSLGLAAWVIDPWLTSESSTVVRIALNVLKLAPVTYAGLVVYATLSGKRTTLKEKLLMIGVFPTIHFPWAVGFVKGRTRGARGTLDKGRVRL</sequence>
<dbReference type="Proteomes" id="UP000323856">
    <property type="component" value="Unassembled WGS sequence"/>
</dbReference>
<comment type="caution">
    <text evidence="3">The sequence shown here is derived from an EMBL/GenBank/DDBJ whole genome shotgun (WGS) entry which is preliminary data.</text>
</comment>
<dbReference type="Gene3D" id="3.90.550.10">
    <property type="entry name" value="Spore Coat Polysaccharide Biosynthesis Protein SpsA, Chain A"/>
    <property type="match status" value="1"/>
</dbReference>
<proteinExistence type="predicted"/>
<accession>A0A5B0EAV1</accession>
<evidence type="ECO:0000313" key="3">
    <source>
        <dbReference type="EMBL" id="KAA0975295.1"/>
    </source>
</evidence>
<dbReference type="InterPro" id="IPR001173">
    <property type="entry name" value="Glyco_trans_2-like"/>
</dbReference>
<dbReference type="EMBL" id="VOBL01000015">
    <property type="protein sequence ID" value="KAA0975295.1"/>
    <property type="molecule type" value="Genomic_DNA"/>
</dbReference>
<evidence type="ECO:0000313" key="4">
    <source>
        <dbReference type="Proteomes" id="UP000323856"/>
    </source>
</evidence>
<keyword evidence="1" id="KW-0812">Transmembrane</keyword>
<feature type="domain" description="Glycosyltransferase 2-like" evidence="2">
    <location>
        <begin position="10"/>
        <end position="176"/>
    </location>
</feature>
<dbReference type="InterPro" id="IPR050834">
    <property type="entry name" value="Glycosyltransf_2"/>
</dbReference>
<dbReference type="InterPro" id="IPR029044">
    <property type="entry name" value="Nucleotide-diphossugar_trans"/>
</dbReference>
<evidence type="ECO:0000259" key="2">
    <source>
        <dbReference type="Pfam" id="PF00535"/>
    </source>
</evidence>
<keyword evidence="1" id="KW-0472">Membrane</keyword>
<reference evidence="3 4" key="1">
    <citation type="submission" date="2019-07" db="EMBL/GenBank/DDBJ databases">
        <title>Analysis of the biochemical properties, biological activity and biotechnological potential of siderophores and biosurfactants produced by Antarctic psychrotolerant bacteria.</title>
        <authorList>
            <person name="Styczynski M."/>
            <person name="Krucon T."/>
            <person name="Decewicz P."/>
            <person name="Dziewit L."/>
        </authorList>
    </citation>
    <scope>NUCLEOTIDE SEQUENCE [LARGE SCALE GENOMIC DNA]</scope>
    <source>
        <strain evidence="3 4">ANT_H27</strain>
    </source>
</reference>
<dbReference type="SUPFAM" id="SSF53448">
    <property type="entry name" value="Nucleotide-diphospho-sugar transferases"/>
    <property type="match status" value="1"/>
</dbReference>
<protein>
    <submittedName>
        <fullName evidence="3">Glycosyltransferase family 2 protein</fullName>
    </submittedName>
</protein>
<gene>
    <name evidence="3" type="ORF">FQ154_13920</name>
</gene>
<dbReference type="PANTHER" id="PTHR43685:SF2">
    <property type="entry name" value="GLYCOSYLTRANSFERASE 2-LIKE DOMAIN-CONTAINING PROTEIN"/>
    <property type="match status" value="1"/>
</dbReference>
<feature type="transmembrane region" description="Helical" evidence="1">
    <location>
        <begin position="278"/>
        <end position="300"/>
    </location>
</feature>
<dbReference type="PANTHER" id="PTHR43685">
    <property type="entry name" value="GLYCOSYLTRANSFERASE"/>
    <property type="match status" value="1"/>
</dbReference>
<keyword evidence="3" id="KW-0808">Transferase</keyword>
<evidence type="ECO:0000256" key="1">
    <source>
        <dbReference type="SAM" id="Phobius"/>
    </source>
</evidence>
<keyword evidence="1" id="KW-1133">Transmembrane helix</keyword>
<dbReference type="RefSeq" id="WP_149620184.1">
    <property type="nucleotide sequence ID" value="NZ_VOBL01000015.1"/>
</dbReference>
<dbReference type="Pfam" id="PF00535">
    <property type="entry name" value="Glycos_transf_2"/>
    <property type="match status" value="1"/>
</dbReference>
<organism evidence="3 4">
    <name type="scientific">Paeniglutamicibacter gangotriensis</name>
    <dbReference type="NCBI Taxonomy" id="254787"/>
    <lineage>
        <taxon>Bacteria</taxon>
        <taxon>Bacillati</taxon>
        <taxon>Actinomycetota</taxon>
        <taxon>Actinomycetes</taxon>
        <taxon>Micrococcales</taxon>
        <taxon>Micrococcaceae</taxon>
        <taxon>Paeniglutamicibacter</taxon>
    </lineage>
</organism>
<dbReference type="CDD" id="cd02525">
    <property type="entry name" value="Succinoglycan_BP_ExoA"/>
    <property type="match status" value="1"/>
</dbReference>
<feature type="transmembrane region" description="Helical" evidence="1">
    <location>
        <begin position="312"/>
        <end position="330"/>
    </location>
</feature>
<dbReference type="OrthoDB" id="1757142at2"/>
<dbReference type="AlphaFoldDB" id="A0A5B0EAV1"/>
<name>A0A5B0EAV1_9MICC</name>